<accession>A0ABM9AM24</accession>
<feature type="transmembrane region" description="Helical" evidence="2">
    <location>
        <begin position="376"/>
        <end position="396"/>
    </location>
</feature>
<dbReference type="Proteomes" id="UP000837932">
    <property type="component" value="Unassembled WGS sequence"/>
</dbReference>
<feature type="chain" id="PRO_5046575088" description="Cytochrome oxidase subunit I profile domain-containing protein" evidence="3">
    <location>
        <begin position="27"/>
        <end position="716"/>
    </location>
</feature>
<evidence type="ECO:0000256" key="3">
    <source>
        <dbReference type="SAM" id="SignalP"/>
    </source>
</evidence>
<keyword evidence="2" id="KW-0472">Membrane</keyword>
<keyword evidence="3" id="KW-0732">Signal</keyword>
<dbReference type="EMBL" id="CAKLPY010000001">
    <property type="protein sequence ID" value="CAH0994839.1"/>
    <property type="molecule type" value="Genomic_DNA"/>
</dbReference>
<evidence type="ECO:0000313" key="5">
    <source>
        <dbReference type="EMBL" id="CAH0994839.1"/>
    </source>
</evidence>
<feature type="transmembrane region" description="Helical" evidence="2">
    <location>
        <begin position="312"/>
        <end position="333"/>
    </location>
</feature>
<feature type="transmembrane region" description="Helical" evidence="2">
    <location>
        <begin position="147"/>
        <end position="166"/>
    </location>
</feature>
<dbReference type="InterPro" id="IPR000883">
    <property type="entry name" value="Cyt_C_Oxase_1"/>
</dbReference>
<feature type="transmembrane region" description="Helical" evidence="2">
    <location>
        <begin position="263"/>
        <end position="287"/>
    </location>
</feature>
<proteinExistence type="predicted"/>
<feature type="transmembrane region" description="Helical" evidence="2">
    <location>
        <begin position="475"/>
        <end position="495"/>
    </location>
</feature>
<feature type="transmembrane region" description="Helical" evidence="2">
    <location>
        <begin position="109"/>
        <end position="127"/>
    </location>
</feature>
<organism evidence="5 6">
    <name type="scientific">Emticicia aquatica</name>
    <dbReference type="NCBI Taxonomy" id="1681835"/>
    <lineage>
        <taxon>Bacteria</taxon>
        <taxon>Pseudomonadati</taxon>
        <taxon>Bacteroidota</taxon>
        <taxon>Cytophagia</taxon>
        <taxon>Cytophagales</taxon>
        <taxon>Leadbetterellaceae</taxon>
        <taxon>Emticicia</taxon>
    </lineage>
</organism>
<dbReference type="SUPFAM" id="SSF81442">
    <property type="entry name" value="Cytochrome c oxidase subunit I-like"/>
    <property type="match status" value="1"/>
</dbReference>
<comment type="caution">
    <text evidence="5">The sequence shown here is derived from an EMBL/GenBank/DDBJ whole genome shotgun (WGS) entry which is preliminary data.</text>
</comment>
<dbReference type="RefSeq" id="WP_238804972.1">
    <property type="nucleotide sequence ID" value="NZ_CAKLPY010000001.1"/>
</dbReference>
<dbReference type="InterPro" id="IPR036927">
    <property type="entry name" value="Cyt_c_oxase-like_su1_sf"/>
</dbReference>
<feature type="transmembrane region" description="Helical" evidence="2">
    <location>
        <begin position="345"/>
        <end position="364"/>
    </location>
</feature>
<reference evidence="5" key="1">
    <citation type="submission" date="2021-12" db="EMBL/GenBank/DDBJ databases">
        <authorList>
            <person name="Rodrigo-Torres L."/>
            <person name="Arahal R. D."/>
            <person name="Lucena T."/>
        </authorList>
    </citation>
    <scope>NUCLEOTIDE SEQUENCE</scope>
    <source>
        <strain evidence="5">CECT 8858</strain>
    </source>
</reference>
<feature type="transmembrane region" description="Helical" evidence="2">
    <location>
        <begin position="545"/>
        <end position="564"/>
    </location>
</feature>
<dbReference type="Gene3D" id="1.20.210.10">
    <property type="entry name" value="Cytochrome c oxidase-like, subunit I domain"/>
    <property type="match status" value="1"/>
</dbReference>
<feature type="domain" description="Cytochrome oxidase subunit I profile" evidence="4">
    <location>
        <begin position="272"/>
        <end position="716"/>
    </location>
</feature>
<keyword evidence="1" id="KW-0249">Electron transport</keyword>
<evidence type="ECO:0000313" key="6">
    <source>
        <dbReference type="Proteomes" id="UP000837932"/>
    </source>
</evidence>
<name>A0ABM9AM24_9BACT</name>
<keyword evidence="2" id="KW-1133">Transmembrane helix</keyword>
<keyword evidence="2" id="KW-0812">Transmembrane</keyword>
<feature type="transmembrane region" description="Helical" evidence="2">
    <location>
        <begin position="507"/>
        <end position="533"/>
    </location>
</feature>
<dbReference type="PANTHER" id="PTHR10422">
    <property type="entry name" value="CYTOCHROME C OXIDASE SUBUNIT 1"/>
    <property type="match status" value="1"/>
</dbReference>
<dbReference type="PROSITE" id="PS50855">
    <property type="entry name" value="COX1"/>
    <property type="match status" value="1"/>
</dbReference>
<feature type="transmembrane region" description="Helical" evidence="2">
    <location>
        <begin position="42"/>
        <end position="62"/>
    </location>
</feature>
<dbReference type="InterPro" id="IPR023616">
    <property type="entry name" value="Cyt_c_oxase-like_su1_dom"/>
</dbReference>
<gene>
    <name evidence="5" type="ORF">EMA8858_00951</name>
</gene>
<evidence type="ECO:0000256" key="2">
    <source>
        <dbReference type="SAM" id="Phobius"/>
    </source>
</evidence>
<keyword evidence="6" id="KW-1185">Reference proteome</keyword>
<dbReference type="PANTHER" id="PTHR10422:SF29">
    <property type="entry name" value="CYTOCHROME C OXIDASE SUBUNIT 1 HOMOLOG, BACTEROID"/>
    <property type="match status" value="1"/>
</dbReference>
<keyword evidence="1" id="KW-0679">Respiratory chain</keyword>
<feature type="signal peptide" evidence="3">
    <location>
        <begin position="1"/>
        <end position="26"/>
    </location>
</feature>
<keyword evidence="1" id="KW-0813">Transport</keyword>
<dbReference type="Pfam" id="PF00115">
    <property type="entry name" value="COX1"/>
    <property type="match status" value="1"/>
</dbReference>
<feature type="transmembrane region" description="Helical" evidence="2">
    <location>
        <begin position="445"/>
        <end position="466"/>
    </location>
</feature>
<feature type="transmembrane region" description="Helical" evidence="2">
    <location>
        <begin position="408"/>
        <end position="433"/>
    </location>
</feature>
<sequence>MKKHIFNKTKWSIAALLLLSINSVFAQSSTSSALFESHDIGLFLLVLLVLLPIVGFFIYTGLSIKKKSTQLIQQKFSSQSIKAEKYLTDLDFEQVRALLGKKNNETHSLKSSGLLTVILLFISQFSFGQSDVLPATRESLMTQPGVLITLVLLFIPLLVGFILLVTKLNAMLTKMRTKNLMQEAETLAEMLDNGEVMQDYTELERREKALSYNLNNDELSGKEAPSDEKGLLKNVKSEHDMNFFAQKTKPMPRPKIDPNLTKLILAFIGSAIFWLVLGTSIGEYVGIKFIAPDADSLSWLSFGRLRPVHTNLVFWGWASLGMLGLGYYVVPMVGNGPLASLKMGWYSLFFINLSHILGTISLMAGVNNGGGEYREYIWPIMSLFAAGLVLSMINYLKTVALRKTKEIYISNWYITSAVIFLPIIAVVSYLPFWQNGIGETILQGFYMHQAVGLWFMFFCLGLLYYFLPQQLNKPIFSYSLGVLAFWTQILFYTLIGTHHFVFSSLPWWLQTVAIVGSVGMLIPVTSGTINFLMTFKGSWNKVSNSYSLPFFVVGVIYYFTGSFQGTAEAFRSTNLIWHFTDFTIAHSHITMYGIITFIIFAGIYAIVPRLTGQEPPQLMVGAHFWFALIGLQFYTIPLMIGGTFKGLSWAEGKPFIDSVVLMAPYWLWRAIGGSMMWISHLILAYNFYKMMFATKELDVKEEAFKILQQKVNLSQN</sequence>
<protein>
    <recommendedName>
        <fullName evidence="4">Cytochrome oxidase subunit I profile domain-containing protein</fullName>
    </recommendedName>
</protein>
<feature type="transmembrane region" description="Helical" evidence="2">
    <location>
        <begin position="666"/>
        <end position="688"/>
    </location>
</feature>
<feature type="transmembrane region" description="Helical" evidence="2">
    <location>
        <begin position="618"/>
        <end position="640"/>
    </location>
</feature>
<evidence type="ECO:0000259" key="4">
    <source>
        <dbReference type="PROSITE" id="PS50855"/>
    </source>
</evidence>
<evidence type="ECO:0000256" key="1">
    <source>
        <dbReference type="ARBA" id="ARBA00022660"/>
    </source>
</evidence>
<feature type="transmembrane region" description="Helical" evidence="2">
    <location>
        <begin position="584"/>
        <end position="606"/>
    </location>
</feature>